<evidence type="ECO:0000256" key="3">
    <source>
        <dbReference type="ARBA" id="ARBA00022833"/>
    </source>
</evidence>
<evidence type="ECO:0000259" key="6">
    <source>
        <dbReference type="Pfam" id="PF00107"/>
    </source>
</evidence>
<dbReference type="OrthoDB" id="241504at2"/>
<sequence length="357" mass="37231">MRATVIHGERDVRVEEVPDPVLLAGGSGRDAVVRVVAACVCGSDLWPYRGVQKTREPKRIGHEFIGVVEQVGDAVRDVAVGDAVIAPFYVCDGTCTNCVNGVSTSCLHGGWWGSQDREGGFADAGQGERVRVPLADGTLVVVPGVDLESTEGRALVPHLLTLSDVMGTGHHAAVSGGVGPGSTVAVVGDGAVGLCAVAAARRLGATRIVAMSRHPERQALARTLGATDVVPERGDEGVARLKEMFDGVGPDVVLECVGTKESMDQALRSARPGGQVGFVGVPAGGPELPVQTMFSTNVGVRGGVAPVRGYIEELLPEVLDGRLQPGVVFDLELPLDEVAEAYKAMDERRATKVLLRP</sequence>
<keyword evidence="3 5" id="KW-0862">Zinc</keyword>
<reference evidence="8 9" key="1">
    <citation type="submission" date="2019-01" db="EMBL/GenBank/DDBJ databases">
        <title>Draft genome sequence of Cellulomonas takizawaensis strain TKZ-21.</title>
        <authorList>
            <person name="Yamamura H."/>
            <person name="Hayashi T."/>
            <person name="Hamada M."/>
            <person name="Serisawa Y."/>
            <person name="Matsuyama K."/>
            <person name="Nakagawa Y."/>
            <person name="Otoguro M."/>
            <person name="Yanagida F."/>
            <person name="Hayakawa M."/>
        </authorList>
    </citation>
    <scope>NUCLEOTIDE SEQUENCE [LARGE SCALE GENOMIC DNA]</scope>
    <source>
        <strain evidence="8 9">NBRC12680</strain>
    </source>
</reference>
<comment type="cofactor">
    <cofactor evidence="1 5">
        <name>Zn(2+)</name>
        <dbReference type="ChEBI" id="CHEBI:29105"/>
    </cofactor>
</comment>
<dbReference type="RefSeq" id="WP_130782878.1">
    <property type="nucleotide sequence ID" value="NZ_BIMR01000342.1"/>
</dbReference>
<protein>
    <submittedName>
        <fullName evidence="8">IMP dehydrogenase</fullName>
    </submittedName>
</protein>
<dbReference type="Gene3D" id="3.90.180.10">
    <property type="entry name" value="Medium-chain alcohol dehydrogenases, catalytic domain"/>
    <property type="match status" value="1"/>
</dbReference>
<evidence type="ECO:0000313" key="9">
    <source>
        <dbReference type="Proteomes" id="UP000289954"/>
    </source>
</evidence>
<dbReference type="SUPFAM" id="SSF51735">
    <property type="entry name" value="NAD(P)-binding Rossmann-fold domains"/>
    <property type="match status" value="1"/>
</dbReference>
<dbReference type="GO" id="GO:0008270">
    <property type="term" value="F:zinc ion binding"/>
    <property type="evidence" value="ECO:0007669"/>
    <property type="project" value="InterPro"/>
</dbReference>
<dbReference type="GO" id="GO:0016491">
    <property type="term" value="F:oxidoreductase activity"/>
    <property type="evidence" value="ECO:0007669"/>
    <property type="project" value="UniProtKB-KW"/>
</dbReference>
<dbReference type="InterPro" id="IPR013154">
    <property type="entry name" value="ADH-like_N"/>
</dbReference>
<comment type="caution">
    <text evidence="8">The sequence shown here is derived from an EMBL/GenBank/DDBJ whole genome shotgun (WGS) entry which is preliminary data.</text>
</comment>
<evidence type="ECO:0000256" key="5">
    <source>
        <dbReference type="RuleBase" id="RU361277"/>
    </source>
</evidence>
<dbReference type="PROSITE" id="PS00059">
    <property type="entry name" value="ADH_ZINC"/>
    <property type="match status" value="1"/>
</dbReference>
<dbReference type="CDD" id="cd08287">
    <property type="entry name" value="FDH_like_ADH3"/>
    <property type="match status" value="1"/>
</dbReference>
<dbReference type="InterPro" id="IPR036291">
    <property type="entry name" value="NAD(P)-bd_dom_sf"/>
</dbReference>
<dbReference type="PANTHER" id="PTHR42813:SF2">
    <property type="entry name" value="DEHYDROGENASE, ZINC-CONTAINING, PUTATIVE (AFU_ORTHOLOGUE AFUA_2G02810)-RELATED"/>
    <property type="match status" value="1"/>
</dbReference>
<dbReference type="InterPro" id="IPR013149">
    <property type="entry name" value="ADH-like_C"/>
</dbReference>
<dbReference type="Proteomes" id="UP000289954">
    <property type="component" value="Unassembled WGS sequence"/>
</dbReference>
<name>A0A402DVR8_9CELL</name>
<dbReference type="PANTHER" id="PTHR42813">
    <property type="entry name" value="ZINC-TYPE ALCOHOL DEHYDROGENASE-LIKE"/>
    <property type="match status" value="1"/>
</dbReference>
<evidence type="ECO:0000259" key="7">
    <source>
        <dbReference type="Pfam" id="PF08240"/>
    </source>
</evidence>
<proteinExistence type="inferred from homology"/>
<dbReference type="Pfam" id="PF08240">
    <property type="entry name" value="ADH_N"/>
    <property type="match status" value="1"/>
</dbReference>
<gene>
    <name evidence="8" type="ORF">CBZ_32790</name>
</gene>
<organism evidence="8 9">
    <name type="scientific">Cellulomonas biazotea</name>
    <dbReference type="NCBI Taxonomy" id="1709"/>
    <lineage>
        <taxon>Bacteria</taxon>
        <taxon>Bacillati</taxon>
        <taxon>Actinomycetota</taxon>
        <taxon>Actinomycetes</taxon>
        <taxon>Micrococcales</taxon>
        <taxon>Cellulomonadaceae</taxon>
        <taxon>Cellulomonas</taxon>
    </lineage>
</organism>
<dbReference type="EMBL" id="BIMR01000342">
    <property type="protein sequence ID" value="GCE78223.1"/>
    <property type="molecule type" value="Genomic_DNA"/>
</dbReference>
<feature type="domain" description="Alcohol dehydrogenase-like C-terminal" evidence="6">
    <location>
        <begin position="191"/>
        <end position="316"/>
    </location>
</feature>
<feature type="domain" description="Alcohol dehydrogenase-like N-terminal" evidence="7">
    <location>
        <begin position="30"/>
        <end position="123"/>
    </location>
</feature>
<dbReference type="AlphaFoldDB" id="A0A402DVR8"/>
<evidence type="ECO:0000256" key="1">
    <source>
        <dbReference type="ARBA" id="ARBA00001947"/>
    </source>
</evidence>
<dbReference type="Gene3D" id="3.40.50.720">
    <property type="entry name" value="NAD(P)-binding Rossmann-like Domain"/>
    <property type="match status" value="1"/>
</dbReference>
<dbReference type="InterPro" id="IPR002328">
    <property type="entry name" value="ADH_Zn_CS"/>
</dbReference>
<keyword evidence="9" id="KW-1185">Reference proteome</keyword>
<dbReference type="InterPro" id="IPR011032">
    <property type="entry name" value="GroES-like_sf"/>
</dbReference>
<evidence type="ECO:0000256" key="4">
    <source>
        <dbReference type="ARBA" id="ARBA00023002"/>
    </source>
</evidence>
<accession>A0A402DVR8</accession>
<dbReference type="SUPFAM" id="SSF50129">
    <property type="entry name" value="GroES-like"/>
    <property type="match status" value="1"/>
</dbReference>
<dbReference type="Pfam" id="PF00107">
    <property type="entry name" value="ADH_zinc_N"/>
    <property type="match status" value="1"/>
</dbReference>
<comment type="similarity">
    <text evidence="5">Belongs to the zinc-containing alcohol dehydrogenase family.</text>
</comment>
<keyword evidence="2 5" id="KW-0479">Metal-binding</keyword>
<keyword evidence="4" id="KW-0560">Oxidoreductase</keyword>
<evidence type="ECO:0000313" key="8">
    <source>
        <dbReference type="EMBL" id="GCE78223.1"/>
    </source>
</evidence>
<evidence type="ECO:0000256" key="2">
    <source>
        <dbReference type="ARBA" id="ARBA00022723"/>
    </source>
</evidence>